<dbReference type="Proteomes" id="UP001595904">
    <property type="component" value="Unassembled WGS sequence"/>
</dbReference>
<dbReference type="RefSeq" id="WP_380599828.1">
    <property type="nucleotide sequence ID" value="NZ_JBHSDU010000003.1"/>
</dbReference>
<feature type="domain" description="YdbS-like PH" evidence="2">
    <location>
        <begin position="267"/>
        <end position="315"/>
    </location>
</feature>
<dbReference type="PANTHER" id="PTHR34473:SF2">
    <property type="entry name" value="UPF0699 TRANSMEMBRANE PROTEIN YDBT"/>
    <property type="match status" value="1"/>
</dbReference>
<proteinExistence type="predicted"/>
<keyword evidence="4" id="KW-1185">Reference proteome</keyword>
<gene>
    <name evidence="3" type="ORF">ACFPN2_20335</name>
</gene>
<keyword evidence="1" id="KW-0812">Transmembrane</keyword>
<dbReference type="PANTHER" id="PTHR34473">
    <property type="entry name" value="UPF0699 TRANSMEMBRANE PROTEIN YDBS"/>
    <property type="match status" value="1"/>
</dbReference>
<evidence type="ECO:0000256" key="1">
    <source>
        <dbReference type="SAM" id="Phobius"/>
    </source>
</evidence>
<feature type="transmembrane region" description="Helical" evidence="1">
    <location>
        <begin position="15"/>
        <end position="40"/>
    </location>
</feature>
<sequence>MASDSDFQPRLRLHALSWVFGLSGAIKQMVLPLIALLFFNVRDDTPGPFGPWIVPIVVAAAAIHAIWIQLTFRYGFSPTGLVVRKGIIFRNVRHIEYARIENIDTERGLLHRLLGVAEVRVQTSTGGKPEALISVLDLAAVQEMRERVFSEAKPAAQTIQERAETTLLHLTIGELVRQGLIDNRGMILVAAAFGVLHEAGVFVINRELVDRVLESSSAAGLAALGLMMQLALGALTILSAIIAVRILSVILAIVTFYDFRLTRVAGDLRARYGLFTRVALTLRTRRIQAVHQHESLLHRWFHRVSLNVDLAGDSGGGQNEADNSRMRTRWLAPVCPTNAAPALIAAALPALDWSTEPDWQPLASRARGRIFRKTALWSVLILTAPAIWYLREGAIVVVLSCIPLAWMHAHLYVKYTRWALVGDAVLFRHGWLNRRLTIVPRDRVQTLSVEATPFDRRSRMASLYVDTAGASAMTAGIRIRYLPADVAERLATALYRTAAVTT</sequence>
<feature type="transmembrane region" description="Helical" evidence="1">
    <location>
        <begin position="394"/>
        <end position="413"/>
    </location>
</feature>
<dbReference type="InterPro" id="IPR014529">
    <property type="entry name" value="UCP026631"/>
</dbReference>
<reference evidence="4" key="1">
    <citation type="journal article" date="2019" name="Int. J. Syst. Evol. Microbiol.">
        <title>The Global Catalogue of Microorganisms (GCM) 10K type strain sequencing project: providing services to taxonomists for standard genome sequencing and annotation.</title>
        <authorList>
            <consortium name="The Broad Institute Genomics Platform"/>
            <consortium name="The Broad Institute Genome Sequencing Center for Infectious Disease"/>
            <person name="Wu L."/>
            <person name="Ma J."/>
        </authorList>
    </citation>
    <scope>NUCLEOTIDE SEQUENCE [LARGE SCALE GENOMIC DNA]</scope>
    <source>
        <strain evidence="4">CGMCC 1.10759</strain>
    </source>
</reference>
<dbReference type="EMBL" id="JBHSDU010000003">
    <property type="protein sequence ID" value="MFC4311460.1"/>
    <property type="molecule type" value="Genomic_DNA"/>
</dbReference>
<evidence type="ECO:0000313" key="4">
    <source>
        <dbReference type="Proteomes" id="UP001595904"/>
    </source>
</evidence>
<feature type="domain" description="YdbS-like PH" evidence="2">
    <location>
        <begin position="71"/>
        <end position="147"/>
    </location>
</feature>
<feature type="transmembrane region" description="Helical" evidence="1">
    <location>
        <begin position="370"/>
        <end position="388"/>
    </location>
</feature>
<feature type="domain" description="YdbS-like PH" evidence="2">
    <location>
        <begin position="415"/>
        <end position="492"/>
    </location>
</feature>
<comment type="caution">
    <text evidence="3">The sequence shown here is derived from an EMBL/GenBank/DDBJ whole genome shotgun (WGS) entry which is preliminary data.</text>
</comment>
<dbReference type="PIRSF" id="PIRSF026631">
    <property type="entry name" value="UCP026631"/>
    <property type="match status" value="1"/>
</dbReference>
<dbReference type="Pfam" id="PF03703">
    <property type="entry name" value="bPH_2"/>
    <property type="match status" value="3"/>
</dbReference>
<feature type="transmembrane region" description="Helical" evidence="1">
    <location>
        <begin position="52"/>
        <end position="76"/>
    </location>
</feature>
<feature type="transmembrane region" description="Helical" evidence="1">
    <location>
        <begin position="224"/>
        <end position="257"/>
    </location>
</feature>
<keyword evidence="1" id="KW-0472">Membrane</keyword>
<evidence type="ECO:0000259" key="2">
    <source>
        <dbReference type="Pfam" id="PF03703"/>
    </source>
</evidence>
<name>A0ABV8SXF2_9GAMM</name>
<evidence type="ECO:0000313" key="3">
    <source>
        <dbReference type="EMBL" id="MFC4311460.1"/>
    </source>
</evidence>
<accession>A0ABV8SXF2</accession>
<organism evidence="3 4">
    <name type="scientific">Steroidobacter flavus</name>
    <dbReference type="NCBI Taxonomy" id="1842136"/>
    <lineage>
        <taxon>Bacteria</taxon>
        <taxon>Pseudomonadati</taxon>
        <taxon>Pseudomonadota</taxon>
        <taxon>Gammaproteobacteria</taxon>
        <taxon>Steroidobacterales</taxon>
        <taxon>Steroidobacteraceae</taxon>
        <taxon>Steroidobacter</taxon>
    </lineage>
</organism>
<dbReference type="InterPro" id="IPR005182">
    <property type="entry name" value="YdbS-like_PH"/>
</dbReference>
<keyword evidence="1" id="KW-1133">Transmembrane helix</keyword>
<protein>
    <submittedName>
        <fullName evidence="3">PH domain-containing protein</fullName>
    </submittedName>
</protein>